<name>A0A4Q9L6A5_9MICR</name>
<dbReference type="AlphaFoldDB" id="A0A4Q9L6A5"/>
<evidence type="ECO:0000313" key="1">
    <source>
        <dbReference type="EMBL" id="TBU03148.1"/>
    </source>
</evidence>
<organism evidence="1 2">
    <name type="scientific">Hamiltosporidium tvaerminnensis</name>
    <dbReference type="NCBI Taxonomy" id="1176355"/>
    <lineage>
        <taxon>Eukaryota</taxon>
        <taxon>Fungi</taxon>
        <taxon>Fungi incertae sedis</taxon>
        <taxon>Microsporidia</taxon>
        <taxon>Dubosqiidae</taxon>
        <taxon>Hamiltosporidium</taxon>
    </lineage>
</organism>
<proteinExistence type="predicted"/>
<dbReference type="Proteomes" id="UP000292362">
    <property type="component" value="Unassembled WGS sequence"/>
</dbReference>
<accession>A0A4Q9L6A5</accession>
<dbReference type="VEuPathDB" id="MicrosporidiaDB:CWI37_0347p0020"/>
<dbReference type="EMBL" id="PITJ01000347">
    <property type="protein sequence ID" value="TBU03148.1"/>
    <property type="molecule type" value="Genomic_DNA"/>
</dbReference>
<gene>
    <name evidence="1" type="ORF">CWI37_0347p0020</name>
</gene>
<protein>
    <submittedName>
        <fullName evidence="1">Uncharacterized protein</fullName>
    </submittedName>
</protein>
<reference evidence="1 2" key="1">
    <citation type="submission" date="2017-12" db="EMBL/GenBank/DDBJ databases">
        <authorList>
            <person name="Pombert J.-F."/>
            <person name="Haag K.L."/>
            <person name="Ebert D."/>
        </authorList>
    </citation>
    <scope>NUCLEOTIDE SEQUENCE [LARGE SCALE GENOMIC DNA]</scope>
    <source>
        <strain evidence="1">FI-OER-3-3</strain>
    </source>
</reference>
<sequence>MATKINSEVGKFISFYREKKGVETKDLYEHQRNILLKRKLKNGEPGYGNLMILLFLAIAEGKLDYMEFISACGLKKLDIKIIGYLGANMVKDNFYNLMMVNTLRKDLASENYNDLSLTYICNLIEIGEQFKELKDLICLKSTKDITFCKKLIAISRLQDKPIVSKLIMGDSNILHVKLQILIDYIFCLKEKLDCEKSVVYPFSKNSYQNLKNSENSIFLDLCENDILYLISLYPRTTNINLKIKILQLFSSFIDKFNFNELYKLNENIEASIIVTGFLKKTNLEISLSIESAIFLFSIGYQSVVANSFVFRLIESRMSLCTYYGLYFARKFRIFKEVAIERCFSIGLHKYECLETVLDLITKSNYLEIYKRKEEVFLIMESNLVKSDICHEKWSKILKKILKIADQEFVFKIFLENPYINNSSPVYEQLNEKSLPLLFEKIKEQESLEYFDLIYTLLPYQQNESHVLSQIFEKHLNILSDYQNKNFSKRIYKNITKNLINQMLKYGDLDYNRDIMLKHMNSYNNKTYNITTNILREYILIFNVLVDKKVFWFNIENIFEYEVLNTTNLTENKNNKFNTIKNELKKEFDSSNNDLKLIYLTGKEIDRLSFFCEDISVIMNLIKISEAEIIIQVEKNTTVLFAKQKNNDITTRKILLN</sequence>
<evidence type="ECO:0000313" key="2">
    <source>
        <dbReference type="Proteomes" id="UP000292362"/>
    </source>
</evidence>
<comment type="caution">
    <text evidence="1">The sequence shown here is derived from an EMBL/GenBank/DDBJ whole genome shotgun (WGS) entry which is preliminary data.</text>
</comment>